<sequence length="112" mass="11963">MSQSAAHADAFFRDIARTGVVWQVRDDQGSPSPTDESGARVLPYWSTQARAARAAKVWGGGLKPASLPLAHWVERELAGIEKDGFLVGLNWSGPGMTGFALTAREVLARLSG</sequence>
<evidence type="ECO:0000313" key="2">
    <source>
        <dbReference type="Proteomes" id="UP000199515"/>
    </source>
</evidence>
<evidence type="ECO:0008006" key="3">
    <source>
        <dbReference type="Google" id="ProtNLM"/>
    </source>
</evidence>
<name>A0A1H3B698_9PSEU</name>
<protein>
    <recommendedName>
        <fullName evidence="3">DUF2750 domain-containing protein</fullName>
    </recommendedName>
</protein>
<dbReference type="InterPro" id="IPR021284">
    <property type="entry name" value="DUF2750"/>
</dbReference>
<proteinExistence type="predicted"/>
<dbReference type="EMBL" id="FNON01000002">
    <property type="protein sequence ID" value="SDX36579.1"/>
    <property type="molecule type" value="Genomic_DNA"/>
</dbReference>
<dbReference type="STRING" id="589385.SAMN05421504_1021169"/>
<dbReference type="OrthoDB" id="2936081at2"/>
<accession>A0A1H3B698</accession>
<reference evidence="1 2" key="1">
    <citation type="submission" date="2016-10" db="EMBL/GenBank/DDBJ databases">
        <authorList>
            <person name="de Groot N.N."/>
        </authorList>
    </citation>
    <scope>NUCLEOTIDE SEQUENCE [LARGE SCALE GENOMIC DNA]</scope>
    <source>
        <strain evidence="1 2">CPCC 202699</strain>
    </source>
</reference>
<organism evidence="1 2">
    <name type="scientific">Amycolatopsis xylanica</name>
    <dbReference type="NCBI Taxonomy" id="589385"/>
    <lineage>
        <taxon>Bacteria</taxon>
        <taxon>Bacillati</taxon>
        <taxon>Actinomycetota</taxon>
        <taxon>Actinomycetes</taxon>
        <taxon>Pseudonocardiales</taxon>
        <taxon>Pseudonocardiaceae</taxon>
        <taxon>Amycolatopsis</taxon>
    </lineage>
</organism>
<gene>
    <name evidence="1" type="ORF">SAMN05421504_1021169</name>
</gene>
<evidence type="ECO:0000313" key="1">
    <source>
        <dbReference type="EMBL" id="SDX36579.1"/>
    </source>
</evidence>
<dbReference type="AlphaFoldDB" id="A0A1H3B698"/>
<dbReference type="Proteomes" id="UP000199515">
    <property type="component" value="Unassembled WGS sequence"/>
</dbReference>
<dbReference type="Pfam" id="PF11042">
    <property type="entry name" value="DUF2750"/>
    <property type="match status" value="1"/>
</dbReference>
<dbReference type="RefSeq" id="WP_091288961.1">
    <property type="nucleotide sequence ID" value="NZ_FNON01000002.1"/>
</dbReference>
<keyword evidence="2" id="KW-1185">Reference proteome</keyword>